<dbReference type="PANTHER" id="PTHR21621">
    <property type="entry name" value="RIBOSOMAL PROTEIN S6 MODIFICATION PROTEIN"/>
    <property type="match status" value="1"/>
</dbReference>
<dbReference type="STRING" id="38302.SAMN04488535_0252"/>
<dbReference type="Proteomes" id="UP000199350">
    <property type="component" value="Chromosome I"/>
</dbReference>
<accession>A0A1G9LQK9</accession>
<keyword evidence="1" id="KW-0547">Nucleotide-binding</keyword>
<keyword evidence="1" id="KW-0067">ATP-binding</keyword>
<organism evidence="3 4">
    <name type="scientific">Corynebacterium mycetoides</name>
    <dbReference type="NCBI Taxonomy" id="38302"/>
    <lineage>
        <taxon>Bacteria</taxon>
        <taxon>Bacillati</taxon>
        <taxon>Actinomycetota</taxon>
        <taxon>Actinomycetes</taxon>
        <taxon>Mycobacteriales</taxon>
        <taxon>Corynebacteriaceae</taxon>
        <taxon>Corynebacterium</taxon>
    </lineage>
</organism>
<dbReference type="Gene3D" id="3.40.50.20">
    <property type="match status" value="1"/>
</dbReference>
<keyword evidence="3" id="KW-0808">Transferase</keyword>
<dbReference type="GO" id="GO:0046872">
    <property type="term" value="F:metal ion binding"/>
    <property type="evidence" value="ECO:0007669"/>
    <property type="project" value="InterPro"/>
</dbReference>
<feature type="domain" description="ATP-grasp" evidence="2">
    <location>
        <begin position="116"/>
        <end position="302"/>
    </location>
</feature>
<dbReference type="PROSITE" id="PS50975">
    <property type="entry name" value="ATP_GRASP"/>
    <property type="match status" value="1"/>
</dbReference>
<dbReference type="EMBL" id="LT629700">
    <property type="protein sequence ID" value="SDL63765.1"/>
    <property type="molecule type" value="Genomic_DNA"/>
</dbReference>
<dbReference type="GO" id="GO:0005524">
    <property type="term" value="F:ATP binding"/>
    <property type="evidence" value="ECO:0007669"/>
    <property type="project" value="UniProtKB-UniRule"/>
</dbReference>
<protein>
    <submittedName>
        <fullName evidence="3">L-2-aminoadipate N-acetyltransferase</fullName>
    </submittedName>
</protein>
<dbReference type="Pfam" id="PF08443">
    <property type="entry name" value="RimK"/>
    <property type="match status" value="1"/>
</dbReference>
<name>A0A1G9LQK9_9CORY</name>
<keyword evidence="4" id="KW-1185">Reference proteome</keyword>
<reference evidence="4" key="1">
    <citation type="submission" date="2016-10" db="EMBL/GenBank/DDBJ databases">
        <authorList>
            <person name="Varghese N."/>
            <person name="Submissions S."/>
        </authorList>
    </citation>
    <scope>NUCLEOTIDE SEQUENCE [LARGE SCALE GENOMIC DNA]</scope>
    <source>
        <strain evidence="4">DSM 20632</strain>
    </source>
</reference>
<dbReference type="AlphaFoldDB" id="A0A1G9LQK9"/>
<gene>
    <name evidence="3" type="ORF">SAMN04488535_0252</name>
</gene>
<evidence type="ECO:0000313" key="4">
    <source>
        <dbReference type="Proteomes" id="UP000199350"/>
    </source>
</evidence>
<dbReference type="SUPFAM" id="SSF56059">
    <property type="entry name" value="Glutathione synthetase ATP-binding domain-like"/>
    <property type="match status" value="1"/>
</dbReference>
<dbReference type="GO" id="GO:0005737">
    <property type="term" value="C:cytoplasm"/>
    <property type="evidence" value="ECO:0007669"/>
    <property type="project" value="TreeGrafter"/>
</dbReference>
<sequence>MLSRIDEQPNPHHPLIVVLGDNIDDEDHDLLFPALRARGISVVRIHPHELTVEMDDTAIRFSAAGLELNPALVLGWVLDDLLPIGMSHLDAFAAAGIPVINDALTLFRAQSKYVCSAHLAARGIAGYPAITGREADILETWLRELDAAAVMKPLSGFGGEGLTLISSPADAREVVDKHAHAPASFYAVPYIDNPGRDIRVNTINHRAIFAMYRYAPEGGWITNVRAGGGIAMCPLTPDIAALAEQASRALGTLIGGIDIGENTRTGGLVVYEVNSCPTIEPPVIEQAADFLAAATRDLDSALRTWQPSKIYDTLDEDPALFHLSKRAKLRK</sequence>
<dbReference type="Gene3D" id="3.30.470.20">
    <property type="entry name" value="ATP-grasp fold, B domain"/>
    <property type="match status" value="1"/>
</dbReference>
<dbReference type="PANTHER" id="PTHR21621:SF0">
    <property type="entry name" value="BETA-CITRYLGLUTAMATE SYNTHASE B-RELATED"/>
    <property type="match status" value="1"/>
</dbReference>
<dbReference type="GO" id="GO:0016879">
    <property type="term" value="F:ligase activity, forming carbon-nitrogen bonds"/>
    <property type="evidence" value="ECO:0007669"/>
    <property type="project" value="TreeGrafter"/>
</dbReference>
<dbReference type="GO" id="GO:0016740">
    <property type="term" value="F:transferase activity"/>
    <property type="evidence" value="ECO:0007669"/>
    <property type="project" value="UniProtKB-KW"/>
</dbReference>
<dbReference type="OrthoDB" id="150319at2"/>
<proteinExistence type="predicted"/>
<evidence type="ECO:0000256" key="1">
    <source>
        <dbReference type="PROSITE-ProRule" id="PRU00409"/>
    </source>
</evidence>
<evidence type="ECO:0000313" key="3">
    <source>
        <dbReference type="EMBL" id="SDL63765.1"/>
    </source>
</evidence>
<dbReference type="RefSeq" id="WP_092147714.1">
    <property type="nucleotide sequence ID" value="NZ_LT629700.1"/>
</dbReference>
<dbReference type="InterPro" id="IPR011761">
    <property type="entry name" value="ATP-grasp"/>
</dbReference>
<evidence type="ECO:0000259" key="2">
    <source>
        <dbReference type="PROSITE" id="PS50975"/>
    </source>
</evidence>
<dbReference type="InterPro" id="IPR013651">
    <property type="entry name" value="ATP-grasp_RimK-type"/>
</dbReference>